<feature type="transmembrane region" description="Helical" evidence="7">
    <location>
        <begin position="111"/>
        <end position="130"/>
    </location>
</feature>
<evidence type="ECO:0000256" key="5">
    <source>
        <dbReference type="ARBA" id="ARBA00022989"/>
    </source>
</evidence>
<feature type="transmembrane region" description="Helical" evidence="7">
    <location>
        <begin position="12"/>
        <end position="32"/>
    </location>
</feature>
<evidence type="ECO:0000313" key="9">
    <source>
        <dbReference type="Proteomes" id="UP000699865"/>
    </source>
</evidence>
<feature type="transmembrane region" description="Helical" evidence="7">
    <location>
        <begin position="205"/>
        <end position="223"/>
    </location>
</feature>
<feature type="transmembrane region" description="Helical" evidence="7">
    <location>
        <begin position="142"/>
        <end position="160"/>
    </location>
</feature>
<sequence length="276" mass="29662">MNAKKSPARWLSPASGILFVLHLVLTLLNVGFNGLDTPLSHALAGAAALFFVLFIISERYHPQPLMPRHLRASLPLQISFWTGIFVTAVTCAAWFLLAVTMYQIYGFGGPGIILCFVTLLLMMVSGKAFGEKLGRNVTSASLLLWGFMIAACGLGVMAIMPAFGLVLLPGMLLTGFGAGIARQAAATERDQLTGDEYHYASRLGGWVRVSSALVMLALLTLLLKSNPGRQGIENGYSLLAALALAGVVTALMIPAKRKRNNVTVCQSDNGRFHRQE</sequence>
<dbReference type="RefSeq" id="WP_217139307.1">
    <property type="nucleotide sequence ID" value="NZ_JAFMOU010000072.1"/>
</dbReference>
<keyword evidence="6 7" id="KW-0472">Membrane</keyword>
<evidence type="ECO:0000256" key="4">
    <source>
        <dbReference type="ARBA" id="ARBA00022692"/>
    </source>
</evidence>
<keyword evidence="9" id="KW-1185">Reference proteome</keyword>
<keyword evidence="3" id="KW-1003">Cell membrane</keyword>
<comment type="subcellular location">
    <subcellularLocation>
        <location evidence="1">Cell membrane</location>
        <topology evidence="1">Multi-pass membrane protein</topology>
    </subcellularLocation>
</comment>
<evidence type="ECO:0008006" key="10">
    <source>
        <dbReference type="Google" id="ProtNLM"/>
    </source>
</evidence>
<feature type="transmembrane region" description="Helical" evidence="7">
    <location>
        <begin position="38"/>
        <end position="57"/>
    </location>
</feature>
<evidence type="ECO:0000256" key="3">
    <source>
        <dbReference type="ARBA" id="ARBA00022475"/>
    </source>
</evidence>
<keyword evidence="5 7" id="KW-1133">Transmembrane helix</keyword>
<evidence type="ECO:0000313" key="8">
    <source>
        <dbReference type="EMBL" id="MBU9837641.1"/>
    </source>
</evidence>
<accession>A0ABS6L7K4</accession>
<feature type="transmembrane region" description="Helical" evidence="7">
    <location>
        <begin position="235"/>
        <end position="253"/>
    </location>
</feature>
<evidence type="ECO:0000256" key="6">
    <source>
        <dbReference type="ARBA" id="ARBA00023136"/>
    </source>
</evidence>
<name>A0ABS6L7K4_9GAMM</name>
<proteinExistence type="predicted"/>
<reference evidence="8 9" key="1">
    <citation type="submission" date="2021-03" db="EMBL/GenBank/DDBJ databases">
        <title>Five novel Rahnella species.</title>
        <authorList>
            <person name="Brady C."/>
            <person name="Asselin J."/>
            <person name="Beer S."/>
            <person name="Bruberg M.B."/>
            <person name="Crampton B."/>
            <person name="Venter S."/>
            <person name="Arnold D."/>
            <person name="Denman S."/>
        </authorList>
    </citation>
    <scope>NUCLEOTIDE SEQUENCE [LARGE SCALE GENOMIC DNA]</scope>
    <source>
        <strain evidence="8 9">L72c</strain>
    </source>
</reference>
<evidence type="ECO:0000256" key="1">
    <source>
        <dbReference type="ARBA" id="ARBA00004651"/>
    </source>
</evidence>
<dbReference type="Proteomes" id="UP000699865">
    <property type="component" value="Unassembled WGS sequence"/>
</dbReference>
<evidence type="ECO:0000256" key="2">
    <source>
        <dbReference type="ARBA" id="ARBA00022448"/>
    </source>
</evidence>
<feature type="transmembrane region" description="Helical" evidence="7">
    <location>
        <begin position="78"/>
        <end position="105"/>
    </location>
</feature>
<gene>
    <name evidence="8" type="ORF">J1786_22855</name>
</gene>
<keyword evidence="2" id="KW-0813">Transport</keyword>
<dbReference type="EMBL" id="JAFMOU010000072">
    <property type="protein sequence ID" value="MBU9837641.1"/>
    <property type="molecule type" value="Genomic_DNA"/>
</dbReference>
<comment type="caution">
    <text evidence="8">The sequence shown here is derived from an EMBL/GenBank/DDBJ whole genome shotgun (WGS) entry which is preliminary data.</text>
</comment>
<organism evidence="8 9">
    <name type="scientific">Rahnella perminowiae</name>
    <dbReference type="NCBI Taxonomy" id="2816244"/>
    <lineage>
        <taxon>Bacteria</taxon>
        <taxon>Pseudomonadati</taxon>
        <taxon>Pseudomonadota</taxon>
        <taxon>Gammaproteobacteria</taxon>
        <taxon>Enterobacterales</taxon>
        <taxon>Yersiniaceae</taxon>
        <taxon>Rahnella</taxon>
    </lineage>
</organism>
<protein>
    <recommendedName>
        <fullName evidence="10">MFS transporter</fullName>
    </recommendedName>
</protein>
<evidence type="ECO:0000256" key="7">
    <source>
        <dbReference type="SAM" id="Phobius"/>
    </source>
</evidence>
<dbReference type="PANTHER" id="PTHR42718:SF46">
    <property type="entry name" value="BLR6921 PROTEIN"/>
    <property type="match status" value="1"/>
</dbReference>
<dbReference type="PANTHER" id="PTHR42718">
    <property type="entry name" value="MAJOR FACILITATOR SUPERFAMILY MULTIDRUG TRANSPORTER MFSC"/>
    <property type="match status" value="1"/>
</dbReference>
<keyword evidence="4 7" id="KW-0812">Transmembrane</keyword>